<dbReference type="Pfam" id="PF00005">
    <property type="entry name" value="ABC_tran"/>
    <property type="match status" value="2"/>
</dbReference>
<dbReference type="HOGENOM" id="CLU_000604_86_7_12"/>
<comment type="similarity">
    <text evidence="1">Belongs to the ABC transporter superfamily.</text>
</comment>
<dbReference type="GO" id="GO:0042626">
    <property type="term" value="F:ATPase-coupled transmembrane transporter activity"/>
    <property type="evidence" value="ECO:0007669"/>
    <property type="project" value="TreeGrafter"/>
</dbReference>
<evidence type="ECO:0000313" key="6">
    <source>
        <dbReference type="EMBL" id="AEJ18846.1"/>
    </source>
</evidence>
<accession>F8EXA3</accession>
<organism evidence="6 7">
    <name type="scientific">Gracilinema caldarium (strain ATCC 51460 / DSM 7334 / H1)</name>
    <name type="common">Treponema caldarium</name>
    <dbReference type="NCBI Taxonomy" id="744872"/>
    <lineage>
        <taxon>Bacteria</taxon>
        <taxon>Pseudomonadati</taxon>
        <taxon>Spirochaetota</taxon>
        <taxon>Spirochaetia</taxon>
        <taxon>Spirochaetales</taxon>
        <taxon>Breznakiellaceae</taxon>
        <taxon>Gracilinema</taxon>
    </lineage>
</organism>
<dbReference type="PANTHER" id="PTHR43553:SF24">
    <property type="entry name" value="ENERGY-COUPLING FACTOR TRANSPORTER ATP-BINDING PROTEIN ECFA1"/>
    <property type="match status" value="1"/>
</dbReference>
<evidence type="ECO:0000313" key="7">
    <source>
        <dbReference type="Proteomes" id="UP000000503"/>
    </source>
</evidence>
<dbReference type="SMART" id="SM00382">
    <property type="entry name" value="AAA"/>
    <property type="match status" value="2"/>
</dbReference>
<feature type="domain" description="ABC transporter" evidence="5">
    <location>
        <begin position="286"/>
        <end position="493"/>
    </location>
</feature>
<dbReference type="InterPro" id="IPR017871">
    <property type="entry name" value="ABC_transporter-like_CS"/>
</dbReference>
<gene>
    <name evidence="6" type="ordered locus">Spica_0692</name>
</gene>
<dbReference type="InterPro" id="IPR003593">
    <property type="entry name" value="AAA+_ATPase"/>
</dbReference>
<dbReference type="GO" id="GO:0043190">
    <property type="term" value="C:ATP-binding cassette (ABC) transporter complex"/>
    <property type="evidence" value="ECO:0007669"/>
    <property type="project" value="TreeGrafter"/>
</dbReference>
<dbReference type="PROSITE" id="PS00211">
    <property type="entry name" value="ABC_TRANSPORTER_1"/>
    <property type="match status" value="1"/>
</dbReference>
<dbReference type="PANTHER" id="PTHR43553">
    <property type="entry name" value="HEAVY METAL TRANSPORTER"/>
    <property type="match status" value="1"/>
</dbReference>
<keyword evidence="3" id="KW-0547">Nucleotide-binding</keyword>
<evidence type="ECO:0000259" key="5">
    <source>
        <dbReference type="PROSITE" id="PS50893"/>
    </source>
</evidence>
<dbReference type="EMBL" id="CP002868">
    <property type="protein sequence ID" value="AEJ18846.1"/>
    <property type="molecule type" value="Genomic_DNA"/>
</dbReference>
<keyword evidence="2" id="KW-0813">Transport</keyword>
<name>F8EXA3_GRAC1</name>
<dbReference type="eggNOG" id="COG4172">
    <property type="taxonomic scope" value="Bacteria"/>
</dbReference>
<keyword evidence="4" id="KW-0067">ATP-binding</keyword>
<dbReference type="Proteomes" id="UP000000503">
    <property type="component" value="Chromosome"/>
</dbReference>
<protein>
    <submittedName>
        <fullName evidence="6">ABC transporter related protein</fullName>
    </submittedName>
</protein>
<dbReference type="GO" id="GO:0005524">
    <property type="term" value="F:ATP binding"/>
    <property type="evidence" value="ECO:0007669"/>
    <property type="project" value="UniProtKB-KW"/>
</dbReference>
<feature type="domain" description="ABC transporter" evidence="5">
    <location>
        <begin position="4"/>
        <end position="230"/>
    </location>
</feature>
<evidence type="ECO:0000256" key="2">
    <source>
        <dbReference type="ARBA" id="ARBA00022448"/>
    </source>
</evidence>
<dbReference type="PROSITE" id="PS50893">
    <property type="entry name" value="ABC_TRANSPORTER_2"/>
    <property type="match status" value="2"/>
</dbReference>
<dbReference type="OrthoDB" id="9805565at2"/>
<dbReference type="AlphaFoldDB" id="F8EXA3"/>
<dbReference type="Gene3D" id="3.40.50.300">
    <property type="entry name" value="P-loop containing nucleotide triphosphate hydrolases"/>
    <property type="match status" value="2"/>
</dbReference>
<dbReference type="KEGG" id="scd:Spica_0692"/>
<keyword evidence="7" id="KW-1185">Reference proteome</keyword>
<dbReference type="GO" id="GO:0016887">
    <property type="term" value="F:ATP hydrolysis activity"/>
    <property type="evidence" value="ECO:0007669"/>
    <property type="project" value="InterPro"/>
</dbReference>
<proteinExistence type="inferred from homology"/>
<reference evidence="7" key="1">
    <citation type="journal article" date="2013" name="Stand. Genomic Sci.">
        <title>Genome sequence of the thermophilic fresh-water bacterium Spirochaeta caldaria type strain (H1(T)), reclassification of Spirochaeta caldaria, Spirochaeta stenostrepta, and Spirochaeta zuelzerae in the genus Treponema as Treponema caldaria comb. nov., Treponema stenostrepta comb. nov., and Treponema zuelzerae comb. nov., and emendation of the genus Treponema.</title>
        <authorList>
            <person name="Abt B."/>
            <person name="Goker M."/>
            <person name="Scheuner C."/>
            <person name="Han C."/>
            <person name="Lu M."/>
            <person name="Misra M."/>
            <person name="Lapidus A."/>
            <person name="Nolan M."/>
            <person name="Lucas S."/>
            <person name="Hammon N."/>
            <person name="Deshpande S."/>
            <person name="Cheng J.F."/>
            <person name="Tapia R."/>
            <person name="Goodwin L.A."/>
            <person name="Pitluck S."/>
            <person name="Liolios K."/>
            <person name="Pagani I."/>
            <person name="Ivanova N."/>
            <person name="Mavromatis K."/>
            <person name="Mikhailova N."/>
            <person name="Huntemann M."/>
            <person name="Pati A."/>
            <person name="Chen A."/>
            <person name="Palaniappan K."/>
            <person name="Land M."/>
            <person name="Hauser L."/>
            <person name="Jeffries C.D."/>
            <person name="Rohde M."/>
            <person name="Spring S."/>
            <person name="Gronow S."/>
            <person name="Detter J.C."/>
            <person name="Bristow J."/>
            <person name="Eisen J.A."/>
            <person name="Markowitz V."/>
            <person name="Hugenholtz P."/>
            <person name="Kyrpides N.C."/>
            <person name="Woyke T."/>
            <person name="Klenk H.P."/>
        </authorList>
    </citation>
    <scope>NUCLEOTIDE SEQUENCE</scope>
    <source>
        <strain evidence="7">ATCC 51460 / DSM 7334 / H1</strain>
    </source>
</reference>
<sequence length="493" mass="55879">MELIRLEDLSFRFPGRRKPLLKDIRLSIHRGDRLLLHGPSGSGKSTLLAILAGLVPDYVGGELTGSLRLSYTRKALVLQNPEAQIITPTVEEELAFPLENQAMPVDEMDRRITTMLNRFGMTQFRYRNPLELSGGECQRLSLAAGIIQEPEILFLDEPTSYLDEDRSRQLFRDLEQLPSEITVVLVEHRLELVQGFCTRWVQIDEGRLTEQRSWEDVLANTPSLELPENGHGTLPHATGIFPDPVSTPALGPTSQAPLLEIHGLSHHYSEHGPARKNQGLILTKPVQGSAALQAQRSKAILQNLELTLYRGTITAIMGPSGSGKTTLLKKIVQLLPVEQNTIWFSGQDISTMKRDEYYRHLAYIPQNPEHLFVEETVEAELAFNTERKEQALQLAKRFSLDHRLQAHPFKLSEGEKRRLTLCIALAMERDLIIMDEPTYGLDREARHRLLEYLQLPELAQSTILMVSHDSPFVKALSCRTLWLTEGHLEEMYL</sequence>
<dbReference type="InterPro" id="IPR015856">
    <property type="entry name" value="ABC_transpr_CbiO/EcfA_su"/>
</dbReference>
<dbReference type="InterPro" id="IPR027417">
    <property type="entry name" value="P-loop_NTPase"/>
</dbReference>
<dbReference type="SUPFAM" id="SSF52540">
    <property type="entry name" value="P-loop containing nucleoside triphosphate hydrolases"/>
    <property type="match status" value="2"/>
</dbReference>
<evidence type="ECO:0000256" key="1">
    <source>
        <dbReference type="ARBA" id="ARBA00005417"/>
    </source>
</evidence>
<evidence type="ECO:0000256" key="4">
    <source>
        <dbReference type="ARBA" id="ARBA00022840"/>
    </source>
</evidence>
<dbReference type="InterPro" id="IPR003439">
    <property type="entry name" value="ABC_transporter-like_ATP-bd"/>
</dbReference>
<dbReference type="InterPro" id="IPR050095">
    <property type="entry name" value="ECF_ABC_transporter_ATP-bd"/>
</dbReference>
<evidence type="ECO:0000256" key="3">
    <source>
        <dbReference type="ARBA" id="ARBA00022741"/>
    </source>
</evidence>
<dbReference type="RefSeq" id="WP_013968158.1">
    <property type="nucleotide sequence ID" value="NC_015732.1"/>
</dbReference>
<dbReference type="CDD" id="cd03225">
    <property type="entry name" value="ABC_cobalt_CbiO_domain1"/>
    <property type="match status" value="2"/>
</dbReference>
<dbReference type="STRING" id="744872.Spica_0692"/>